<comment type="caution">
    <text evidence="2">The sequence shown here is derived from an EMBL/GenBank/DDBJ whole genome shotgun (WGS) entry which is preliminary data.</text>
</comment>
<name>A0A9P3GRV8_9APHY</name>
<evidence type="ECO:0000256" key="1">
    <source>
        <dbReference type="SAM" id="MobiDB-lite"/>
    </source>
</evidence>
<dbReference type="Proteomes" id="UP000703269">
    <property type="component" value="Unassembled WGS sequence"/>
</dbReference>
<accession>A0A9P3GRV8</accession>
<organism evidence="2 3">
    <name type="scientific">Phanerochaete sordida</name>
    <dbReference type="NCBI Taxonomy" id="48140"/>
    <lineage>
        <taxon>Eukaryota</taxon>
        <taxon>Fungi</taxon>
        <taxon>Dikarya</taxon>
        <taxon>Basidiomycota</taxon>
        <taxon>Agaricomycotina</taxon>
        <taxon>Agaricomycetes</taxon>
        <taxon>Polyporales</taxon>
        <taxon>Phanerochaetaceae</taxon>
        <taxon>Phanerochaete</taxon>
    </lineage>
</organism>
<protein>
    <submittedName>
        <fullName evidence="2">Uncharacterized protein</fullName>
    </submittedName>
</protein>
<feature type="region of interest" description="Disordered" evidence="1">
    <location>
        <begin position="1"/>
        <end position="20"/>
    </location>
</feature>
<dbReference type="OrthoDB" id="3269515at2759"/>
<dbReference type="EMBL" id="BPQB01000116">
    <property type="protein sequence ID" value="GJE99676.1"/>
    <property type="molecule type" value="Genomic_DNA"/>
</dbReference>
<evidence type="ECO:0000313" key="3">
    <source>
        <dbReference type="Proteomes" id="UP000703269"/>
    </source>
</evidence>
<dbReference type="AlphaFoldDB" id="A0A9P3GRV8"/>
<sequence>MDRSMLRAPRSARRTLPAPIPLPAQPTVITLTFPEDLPGANPSFSTVSSPYASALDTVEPSIPPPPLFRPTTFWRNAKRSGVTGSSYSPGTYVVRRSTFLAAGLSLDNPVSDLSAFGVESRVGFVVLPPDTDIELAPRV</sequence>
<proteinExistence type="predicted"/>
<gene>
    <name evidence="2" type="ORF">PsYK624_159470</name>
</gene>
<reference evidence="2 3" key="1">
    <citation type="submission" date="2021-08" db="EMBL/GenBank/DDBJ databases">
        <title>Draft Genome Sequence of Phanerochaete sordida strain YK-624.</title>
        <authorList>
            <person name="Mori T."/>
            <person name="Dohra H."/>
            <person name="Suzuki T."/>
            <person name="Kawagishi H."/>
            <person name="Hirai H."/>
        </authorList>
    </citation>
    <scope>NUCLEOTIDE SEQUENCE [LARGE SCALE GENOMIC DNA]</scope>
    <source>
        <strain evidence="2 3">YK-624</strain>
    </source>
</reference>
<keyword evidence="3" id="KW-1185">Reference proteome</keyword>
<evidence type="ECO:0000313" key="2">
    <source>
        <dbReference type="EMBL" id="GJE99676.1"/>
    </source>
</evidence>